<accession>A0A7J6TGN5</accession>
<reference evidence="1 2" key="1">
    <citation type="submission" date="2020-04" db="EMBL/GenBank/DDBJ databases">
        <title>Perkinsus olseni comparative genomics.</title>
        <authorList>
            <person name="Bogema D.R."/>
        </authorList>
    </citation>
    <scope>NUCLEOTIDE SEQUENCE [LARGE SCALE GENOMIC DNA]</scope>
    <source>
        <strain evidence="1 2">ATCC PRA-207</strain>
    </source>
</reference>
<gene>
    <name evidence="1" type="ORF">FOZ63_003830</name>
</gene>
<protein>
    <submittedName>
        <fullName evidence="1">Uncharacterized protein</fullName>
    </submittedName>
</protein>
<sequence length="165" mass="17510">MGHAAESCPRDPNVRSLRKGFQVGKELRRLEILRTAAMAGGRRTRATIGPGDQTGPSAGGEMANTINTHLRSDDRSAPCIGYWYEAVEVMAAAGDSAVDFSDISSSLAEKSAEREAILGLTDSPEGADNKSNLYPPRFNIGFVTADSAYYALLSNQPVKASTSNA</sequence>
<evidence type="ECO:0000313" key="1">
    <source>
        <dbReference type="EMBL" id="KAF4744464.1"/>
    </source>
</evidence>
<evidence type="ECO:0000313" key="2">
    <source>
        <dbReference type="Proteomes" id="UP000553632"/>
    </source>
</evidence>
<organism evidence="1 2">
    <name type="scientific">Perkinsus olseni</name>
    <name type="common">Perkinsus atlanticus</name>
    <dbReference type="NCBI Taxonomy" id="32597"/>
    <lineage>
        <taxon>Eukaryota</taxon>
        <taxon>Sar</taxon>
        <taxon>Alveolata</taxon>
        <taxon>Perkinsozoa</taxon>
        <taxon>Perkinsea</taxon>
        <taxon>Perkinsida</taxon>
        <taxon>Perkinsidae</taxon>
        <taxon>Perkinsus</taxon>
    </lineage>
</organism>
<comment type="caution">
    <text evidence="1">The sequence shown here is derived from an EMBL/GenBank/DDBJ whole genome shotgun (WGS) entry which is preliminary data.</text>
</comment>
<dbReference type="EMBL" id="JABANO010010839">
    <property type="protein sequence ID" value="KAF4744464.1"/>
    <property type="molecule type" value="Genomic_DNA"/>
</dbReference>
<dbReference type="AlphaFoldDB" id="A0A7J6TGN5"/>
<name>A0A7J6TGN5_PEROL</name>
<proteinExistence type="predicted"/>
<dbReference type="Proteomes" id="UP000553632">
    <property type="component" value="Unassembled WGS sequence"/>
</dbReference>
<keyword evidence="2" id="KW-1185">Reference proteome</keyword>